<evidence type="ECO:0000313" key="9">
    <source>
        <dbReference type="EMBL" id="ALR76024.1"/>
    </source>
</evidence>
<dbReference type="PROSITE" id="PS50850">
    <property type="entry name" value="MFS"/>
    <property type="match status" value="1"/>
</dbReference>
<dbReference type="Gene3D" id="1.20.1250.20">
    <property type="entry name" value="MFS general substrate transporter like domains"/>
    <property type="match status" value="2"/>
</dbReference>
<evidence type="ECO:0000256" key="1">
    <source>
        <dbReference type="ARBA" id="ARBA00004141"/>
    </source>
</evidence>
<sequence length="424" mass="46386">MDKVNVVKIKKLRWYIISLVMLGTIINYLARSTLGVAAPEMMKTLNLSSEQYSWIVSVFPFTYAIGGIACGFVIDKFGLRISFAVLAALWSLCNMLTALFSTWFPIAALRGGLGLTEAAFNPAGMKVTAEWFPAKERGLACGVYSLGTSVGAMLAPPLVVWAIVNYNWEMSFVVTGAIGVVWAILWAVLYRSPESHPALLKEEHEEVMADQIEVVKEKASLMSMIKDKSLWAISLPRFMADPAWGTLHYWMPLYLVTVRHMNMKEIAMFAWLPFLTADLGCLAAGYISKFLNNRGVHIVNAKRITFTFAALLMLSMAGVGFVSNVYVAIALFCVAGFAHQCLSVTVISMSSDLFPRQKVATATGFAAFTGSMGNFLFSIFLGAMVAVVGYDIFFIGLGVFDLIGALFLWMLIKAPSAKVTPAVA</sequence>
<dbReference type="InterPro" id="IPR050382">
    <property type="entry name" value="MFS_Na/Anion_cotransporter"/>
</dbReference>
<feature type="transmembrane region" description="Helical" evidence="7">
    <location>
        <begin position="81"/>
        <end position="97"/>
    </location>
</feature>
<dbReference type="SUPFAM" id="SSF103473">
    <property type="entry name" value="MFS general substrate transporter"/>
    <property type="match status" value="1"/>
</dbReference>
<dbReference type="PIRSF" id="PIRSF002808">
    <property type="entry name" value="Hexose_phosphate_transp"/>
    <property type="match status" value="1"/>
</dbReference>
<dbReference type="CDD" id="cd17319">
    <property type="entry name" value="MFS_ExuT_GudP_like"/>
    <property type="match status" value="1"/>
</dbReference>
<organism evidence="9 10">
    <name type="scientific">[Enterobacter] lignolyticus</name>
    <dbReference type="NCBI Taxonomy" id="1334193"/>
    <lineage>
        <taxon>Bacteria</taxon>
        <taxon>Pseudomonadati</taxon>
        <taxon>Pseudomonadota</taxon>
        <taxon>Gammaproteobacteria</taxon>
        <taxon>Enterobacterales</taxon>
        <taxon>Enterobacteriaceae</taxon>
        <taxon>Pluralibacter</taxon>
    </lineage>
</organism>
<gene>
    <name evidence="9" type="ORF">AO703_06840</name>
</gene>
<comment type="subcellular location">
    <subcellularLocation>
        <location evidence="1">Membrane</location>
        <topology evidence="1">Multi-pass membrane protein</topology>
    </subcellularLocation>
</comment>
<keyword evidence="2" id="KW-1003">Cell membrane</keyword>
<dbReference type="EMBL" id="CP012871">
    <property type="protein sequence ID" value="ALR76024.1"/>
    <property type="molecule type" value="Genomic_DNA"/>
</dbReference>
<accession>A0A806X3J5</accession>
<dbReference type="PANTHER" id="PTHR11662">
    <property type="entry name" value="SOLUTE CARRIER FAMILY 17"/>
    <property type="match status" value="1"/>
</dbReference>
<dbReference type="KEGG" id="kle:AO703_06840"/>
<evidence type="ECO:0000256" key="3">
    <source>
        <dbReference type="ARBA" id="ARBA00022692"/>
    </source>
</evidence>
<keyword evidence="4 7" id="KW-1133">Transmembrane helix</keyword>
<evidence type="ECO:0000256" key="2">
    <source>
        <dbReference type="ARBA" id="ARBA00022475"/>
    </source>
</evidence>
<dbReference type="GO" id="GO:0016020">
    <property type="term" value="C:membrane"/>
    <property type="evidence" value="ECO:0007669"/>
    <property type="project" value="UniProtKB-SubCell"/>
</dbReference>
<feature type="transmembrane region" description="Helical" evidence="7">
    <location>
        <begin position="12"/>
        <end position="31"/>
    </location>
</feature>
<protein>
    <submittedName>
        <fullName evidence="9">Hexuronate transporter</fullName>
    </submittedName>
</protein>
<dbReference type="InterPro" id="IPR011701">
    <property type="entry name" value="MFS"/>
</dbReference>
<feature type="transmembrane region" description="Helical" evidence="7">
    <location>
        <begin position="392"/>
        <end position="412"/>
    </location>
</feature>
<feature type="transmembrane region" description="Helical" evidence="7">
    <location>
        <begin position="170"/>
        <end position="190"/>
    </location>
</feature>
<evidence type="ECO:0000256" key="6">
    <source>
        <dbReference type="ARBA" id="ARBA00038514"/>
    </source>
</evidence>
<dbReference type="GO" id="GO:0015134">
    <property type="term" value="F:hexuronate transmembrane transporter activity"/>
    <property type="evidence" value="ECO:0007669"/>
    <property type="project" value="TreeGrafter"/>
</dbReference>
<evidence type="ECO:0000256" key="5">
    <source>
        <dbReference type="ARBA" id="ARBA00023136"/>
    </source>
</evidence>
<feature type="transmembrane region" description="Helical" evidence="7">
    <location>
        <begin position="359"/>
        <end position="386"/>
    </location>
</feature>
<dbReference type="InterPro" id="IPR020846">
    <property type="entry name" value="MFS_dom"/>
</dbReference>
<evidence type="ECO:0000256" key="7">
    <source>
        <dbReference type="SAM" id="Phobius"/>
    </source>
</evidence>
<keyword evidence="5 7" id="KW-0472">Membrane</keyword>
<keyword evidence="3 7" id="KW-0812">Transmembrane</keyword>
<dbReference type="PANTHER" id="PTHR11662:SF285">
    <property type="entry name" value="HEXURONATE TRANSPORTER"/>
    <property type="match status" value="1"/>
</dbReference>
<dbReference type="Proteomes" id="UP000069162">
    <property type="component" value="Chromosome"/>
</dbReference>
<evidence type="ECO:0000259" key="8">
    <source>
        <dbReference type="PROSITE" id="PS50850"/>
    </source>
</evidence>
<dbReference type="InterPro" id="IPR036259">
    <property type="entry name" value="MFS_trans_sf"/>
</dbReference>
<evidence type="ECO:0000313" key="10">
    <source>
        <dbReference type="Proteomes" id="UP000069162"/>
    </source>
</evidence>
<dbReference type="AlphaFoldDB" id="A0A806X3J5"/>
<name>A0A806X3J5_9ENTR</name>
<feature type="transmembrane region" description="Helical" evidence="7">
    <location>
        <begin position="51"/>
        <end position="74"/>
    </location>
</feature>
<dbReference type="OrthoDB" id="9781156at2"/>
<feature type="transmembrane region" description="Helical" evidence="7">
    <location>
        <begin position="271"/>
        <end position="292"/>
    </location>
</feature>
<proteinExistence type="inferred from homology"/>
<dbReference type="InterPro" id="IPR000849">
    <property type="entry name" value="Sugar_P_transporter"/>
</dbReference>
<reference evidence="10" key="1">
    <citation type="submission" date="2015-10" db="EMBL/GenBank/DDBJ databases">
        <title>Complete Genome Sequencing of Klebsiella sp. strain G5.</title>
        <authorList>
            <person name="Chan K.-G."/>
            <person name="Chen J.-W."/>
        </authorList>
    </citation>
    <scope>NUCLEOTIDE SEQUENCE [LARGE SCALE GENOMIC DNA]</scope>
    <source>
        <strain evidence="10">G5</strain>
    </source>
</reference>
<comment type="similarity">
    <text evidence="6">Belongs to the major facilitator superfamily. Phthalate permease family.</text>
</comment>
<feature type="domain" description="Major facilitator superfamily (MFS) profile" evidence="8">
    <location>
        <begin position="16"/>
        <end position="416"/>
    </location>
</feature>
<feature type="transmembrane region" description="Helical" evidence="7">
    <location>
        <begin position="141"/>
        <end position="164"/>
    </location>
</feature>
<dbReference type="Pfam" id="PF07690">
    <property type="entry name" value="MFS_1"/>
    <property type="match status" value="2"/>
</dbReference>
<evidence type="ECO:0000256" key="4">
    <source>
        <dbReference type="ARBA" id="ARBA00022989"/>
    </source>
</evidence>
<feature type="transmembrane region" description="Helical" evidence="7">
    <location>
        <begin position="304"/>
        <end position="322"/>
    </location>
</feature>